<dbReference type="Pfam" id="PF11066">
    <property type="entry name" value="DUF2867"/>
    <property type="match status" value="1"/>
</dbReference>
<dbReference type="InterPro" id="IPR051783">
    <property type="entry name" value="NAD(P)-dependent_oxidoreduct"/>
</dbReference>
<name>A0A7G7W3Y8_9BACT</name>
<sequence>MKILLTGANGYIGQRLLPLLIEAGHEVVCLVRDPRRFELPESQRPHVTVAQGDLLKPESLQELPTDIEAAYYLVHSMSGDGKDFFQLEQESARHFTAYLNRTTARQVIYLSGIANDQALSVHLRSRKGVEEVLGKAQASLTVLRASIIIGSGSASFEIIRDLVEKLPVMITPRWLNSRCQPIGIRDVMFYLTSVLGNEACYGHSFDIGGPDVLTYRDMLLQLAQVRGYRRYIITVPVLTPRLSSWWLFLVTSTSFSLAQSLVESLRNDTVADPQRSIAAVLPHECMGYTEAVQLAFQRIDQNEVVSSWSDALSSGKMPRNYMDHIQIPQHGLLTDRQTLRFRRDPQQVLQNVWSIGGDRGWYKVEWLWRIRGIMDKMVGGPGLRRGRRSPTKLRAGDPLDFWRVLVADKTARRLLLYAEMKLPGEAWLQFRILDNEDGSHTLEQLAAFRPKGLAGRLYWYSLVPFHFIIFKGMIENIVQYEAPEQVPVVA</sequence>
<dbReference type="InterPro" id="IPR016040">
    <property type="entry name" value="NAD(P)-bd_dom"/>
</dbReference>
<dbReference type="Proteomes" id="UP000515489">
    <property type="component" value="Chromosome"/>
</dbReference>
<organism evidence="2 3">
    <name type="scientific">Hymenobacter sediminicola</name>
    <dbReference type="NCBI Taxonomy" id="2761579"/>
    <lineage>
        <taxon>Bacteria</taxon>
        <taxon>Pseudomonadati</taxon>
        <taxon>Bacteroidota</taxon>
        <taxon>Cytophagia</taxon>
        <taxon>Cytophagales</taxon>
        <taxon>Hymenobacteraceae</taxon>
        <taxon>Hymenobacter</taxon>
    </lineage>
</organism>
<feature type="domain" description="NAD(P)-binding" evidence="1">
    <location>
        <begin position="7"/>
        <end position="146"/>
    </location>
</feature>
<dbReference type="PANTHER" id="PTHR48079:SF6">
    <property type="entry name" value="NAD(P)-BINDING DOMAIN-CONTAINING PROTEIN-RELATED"/>
    <property type="match status" value="1"/>
</dbReference>
<dbReference type="InterPro" id="IPR021295">
    <property type="entry name" value="DUF2867"/>
</dbReference>
<protein>
    <submittedName>
        <fullName evidence="2">SDR family oxidoreductase</fullName>
    </submittedName>
</protein>
<dbReference type="RefSeq" id="WP_185887011.1">
    <property type="nucleotide sequence ID" value="NZ_CP060202.1"/>
</dbReference>
<keyword evidence="3" id="KW-1185">Reference proteome</keyword>
<dbReference type="AlphaFoldDB" id="A0A7G7W3Y8"/>
<dbReference type="GO" id="GO:0004029">
    <property type="term" value="F:aldehyde dehydrogenase (NAD+) activity"/>
    <property type="evidence" value="ECO:0007669"/>
    <property type="project" value="TreeGrafter"/>
</dbReference>
<dbReference type="GO" id="GO:0005737">
    <property type="term" value="C:cytoplasm"/>
    <property type="evidence" value="ECO:0007669"/>
    <property type="project" value="TreeGrafter"/>
</dbReference>
<dbReference type="EMBL" id="CP060202">
    <property type="protein sequence ID" value="QNH61081.1"/>
    <property type="molecule type" value="Genomic_DNA"/>
</dbReference>
<dbReference type="Pfam" id="PF13460">
    <property type="entry name" value="NAD_binding_10"/>
    <property type="match status" value="1"/>
</dbReference>
<gene>
    <name evidence="2" type="ORF">H4317_12960</name>
</gene>
<evidence type="ECO:0000313" key="3">
    <source>
        <dbReference type="Proteomes" id="UP000515489"/>
    </source>
</evidence>
<dbReference type="KEGG" id="hsk:H4317_12960"/>
<accession>A0A7G7W3Y8</accession>
<dbReference type="SUPFAM" id="SSF51735">
    <property type="entry name" value="NAD(P)-binding Rossmann-fold domains"/>
    <property type="match status" value="1"/>
</dbReference>
<reference evidence="2 3" key="1">
    <citation type="submission" date="2020-08" db="EMBL/GenBank/DDBJ databases">
        <title>Hymenobacter sp. S2-20-2 genome sequencing.</title>
        <authorList>
            <person name="Jin L."/>
        </authorList>
    </citation>
    <scope>NUCLEOTIDE SEQUENCE [LARGE SCALE GENOMIC DNA]</scope>
    <source>
        <strain evidence="2 3">S2-20-2</strain>
    </source>
</reference>
<dbReference type="PANTHER" id="PTHR48079">
    <property type="entry name" value="PROTEIN YEEZ"/>
    <property type="match status" value="1"/>
</dbReference>
<proteinExistence type="predicted"/>
<dbReference type="InterPro" id="IPR036291">
    <property type="entry name" value="NAD(P)-bd_dom_sf"/>
</dbReference>
<dbReference type="Gene3D" id="3.40.50.720">
    <property type="entry name" value="NAD(P)-binding Rossmann-like Domain"/>
    <property type="match status" value="1"/>
</dbReference>
<evidence type="ECO:0000259" key="1">
    <source>
        <dbReference type="Pfam" id="PF13460"/>
    </source>
</evidence>
<evidence type="ECO:0000313" key="2">
    <source>
        <dbReference type="EMBL" id="QNH61081.1"/>
    </source>
</evidence>